<accession>A0A2P2Q4F9</accession>
<reference evidence="2" key="1">
    <citation type="submission" date="2018-02" db="EMBL/GenBank/DDBJ databases">
        <title>Rhizophora mucronata_Transcriptome.</title>
        <authorList>
            <person name="Meera S.P."/>
            <person name="Sreeshan A."/>
            <person name="Augustine A."/>
        </authorList>
    </citation>
    <scope>NUCLEOTIDE SEQUENCE</scope>
    <source>
        <tissue evidence="2">Leaf</tissue>
    </source>
</reference>
<dbReference type="EMBL" id="GGEC01081349">
    <property type="protein sequence ID" value="MBX61833.1"/>
    <property type="molecule type" value="Transcribed_RNA"/>
</dbReference>
<feature type="transmembrane region" description="Helical" evidence="1">
    <location>
        <begin position="6"/>
        <end position="25"/>
    </location>
</feature>
<keyword evidence="1" id="KW-1133">Transmembrane helix</keyword>
<keyword evidence="1" id="KW-0472">Membrane</keyword>
<evidence type="ECO:0000313" key="2">
    <source>
        <dbReference type="EMBL" id="MBX61833.1"/>
    </source>
</evidence>
<protein>
    <submittedName>
        <fullName evidence="2">Uncharacterized protein</fullName>
    </submittedName>
</protein>
<sequence length="26" mass="3138">MLVVSLCTHFNYILLFVKFLLYTIFV</sequence>
<organism evidence="2">
    <name type="scientific">Rhizophora mucronata</name>
    <name type="common">Asiatic mangrove</name>
    <dbReference type="NCBI Taxonomy" id="61149"/>
    <lineage>
        <taxon>Eukaryota</taxon>
        <taxon>Viridiplantae</taxon>
        <taxon>Streptophyta</taxon>
        <taxon>Embryophyta</taxon>
        <taxon>Tracheophyta</taxon>
        <taxon>Spermatophyta</taxon>
        <taxon>Magnoliopsida</taxon>
        <taxon>eudicotyledons</taxon>
        <taxon>Gunneridae</taxon>
        <taxon>Pentapetalae</taxon>
        <taxon>rosids</taxon>
        <taxon>fabids</taxon>
        <taxon>Malpighiales</taxon>
        <taxon>Rhizophoraceae</taxon>
        <taxon>Rhizophora</taxon>
    </lineage>
</organism>
<name>A0A2P2Q4F9_RHIMU</name>
<proteinExistence type="predicted"/>
<keyword evidence="1" id="KW-0812">Transmembrane</keyword>
<dbReference type="AlphaFoldDB" id="A0A2P2Q4F9"/>
<evidence type="ECO:0000256" key="1">
    <source>
        <dbReference type="SAM" id="Phobius"/>
    </source>
</evidence>